<feature type="transmembrane region" description="Helical" evidence="1">
    <location>
        <begin position="143"/>
        <end position="166"/>
    </location>
</feature>
<comment type="caution">
    <text evidence="2">The sequence shown here is derived from an EMBL/GenBank/DDBJ whole genome shotgun (WGS) entry which is preliminary data.</text>
</comment>
<feature type="transmembrane region" description="Helical" evidence="1">
    <location>
        <begin position="56"/>
        <end position="89"/>
    </location>
</feature>
<keyword evidence="3" id="KW-1185">Reference proteome</keyword>
<dbReference type="EMBL" id="JBCEVZ010000034">
    <property type="protein sequence ID" value="MEL5995310.1"/>
    <property type="molecule type" value="Genomic_DNA"/>
</dbReference>
<dbReference type="PANTHER" id="PTHR33876">
    <property type="entry name" value="UNNAMED PRODUCT"/>
    <property type="match status" value="1"/>
</dbReference>
<accession>A0ABU9LXA3</accession>
<proteinExistence type="predicted"/>
<feature type="transmembrane region" description="Helical" evidence="1">
    <location>
        <begin position="110"/>
        <end position="131"/>
    </location>
</feature>
<gene>
    <name evidence="2" type="ORF">AAFH49_13915</name>
</gene>
<protein>
    <submittedName>
        <fullName evidence="2">Urease accessory protein</fullName>
    </submittedName>
</protein>
<keyword evidence="1" id="KW-1133">Transmembrane helix</keyword>
<dbReference type="Proteomes" id="UP001479606">
    <property type="component" value="Unassembled WGS sequence"/>
</dbReference>
<sequence>MQGLLPILFASVAGMGHAFEPDHLLAVGNLISRRDTLAEALRDGIYWGLGHTTTLVVVGAIILLGRVTFLTSGYFEAAVGLMLIIMGISRLLDQRRPPAKVRPGASPSRAAYAVGLLHGLAGSGALVLLVMSEIRDPWLSMGYFAVFGIGSILGMFIVAGLCSVPFTKRMKISRTLKFSTVTLSSLLCIGYGGWMIYGNVRW</sequence>
<keyword evidence="1" id="KW-0812">Transmembrane</keyword>
<dbReference type="RefSeq" id="WP_342299038.1">
    <property type="nucleotide sequence ID" value="NZ_JBCEVZ010000034.1"/>
</dbReference>
<feature type="transmembrane region" description="Helical" evidence="1">
    <location>
        <begin position="178"/>
        <end position="197"/>
    </location>
</feature>
<organism evidence="2 3">
    <name type="scientific">Hymenobacter segetis</name>
    <dbReference type="NCBI Taxonomy" id="2025509"/>
    <lineage>
        <taxon>Bacteria</taxon>
        <taxon>Pseudomonadati</taxon>
        <taxon>Bacteroidota</taxon>
        <taxon>Cytophagia</taxon>
        <taxon>Cytophagales</taxon>
        <taxon>Hymenobacteraceae</taxon>
        <taxon>Hymenobacter</taxon>
    </lineage>
</organism>
<evidence type="ECO:0000313" key="2">
    <source>
        <dbReference type="EMBL" id="MEL5995310.1"/>
    </source>
</evidence>
<name>A0ABU9LXA3_9BACT</name>
<evidence type="ECO:0000256" key="1">
    <source>
        <dbReference type="SAM" id="Phobius"/>
    </source>
</evidence>
<reference evidence="2 3" key="1">
    <citation type="journal article" date="2018" name="Arch. Microbiol.">
        <title>Hymenobacter segetis sp. nov., isolated from soil.</title>
        <authorList>
            <person name="Ten L.N."/>
            <person name="Lim S.J."/>
            <person name="Kim B.O."/>
            <person name="Kang I.K."/>
            <person name="Jung H.Y."/>
        </authorList>
    </citation>
    <scope>NUCLEOTIDE SEQUENCE [LARGE SCALE GENOMIC DNA]</scope>
    <source>
        <strain evidence="2 3">S7-3-11</strain>
    </source>
</reference>
<evidence type="ECO:0000313" key="3">
    <source>
        <dbReference type="Proteomes" id="UP001479606"/>
    </source>
</evidence>
<dbReference type="PANTHER" id="PTHR33876:SF4">
    <property type="entry name" value="CHLOROPLAST PROTEIN FOR GROWTH AND FERTILITY 2"/>
    <property type="match status" value="1"/>
</dbReference>
<keyword evidence="1" id="KW-0472">Membrane</keyword>
<dbReference type="InterPro" id="IPR052776">
    <property type="entry name" value="Chloro_ReproSupport/MetalTrans"/>
</dbReference>